<sequence length="198" mass="20713">MTRLRLYARPSMALFATLVAVGGVGLAVSPATALPDLQVAFKEADADGNGALSADEFGGTLSRTFRIGPAANTAEPPAPPKADKAQPGLMFVMRAAPETGDKPVVLSVRVPDSGGAKDRAGQFRTMDLNGDGKLNFEEFEAHHRALVDRAFAAVDADKDGFLSPGEVGGDGDRADLVAAFDRDADGRLSPQEFMAPKE</sequence>
<evidence type="ECO:0000313" key="4">
    <source>
        <dbReference type="EMBL" id="MBA9018038.1"/>
    </source>
</evidence>
<dbReference type="CDD" id="cd00051">
    <property type="entry name" value="EFh"/>
    <property type="match status" value="1"/>
</dbReference>
<dbReference type="SMART" id="SM00054">
    <property type="entry name" value="EFh"/>
    <property type="match status" value="3"/>
</dbReference>
<keyword evidence="1" id="KW-0479">Metal-binding</keyword>
<dbReference type="InterPro" id="IPR018247">
    <property type="entry name" value="EF_Hand_1_Ca_BS"/>
</dbReference>
<feature type="domain" description="EF-hand" evidence="3">
    <location>
        <begin position="32"/>
        <end position="67"/>
    </location>
</feature>
<gene>
    <name evidence="4" type="ORF">HNQ97_000023</name>
</gene>
<dbReference type="EMBL" id="JACJHZ010000001">
    <property type="protein sequence ID" value="MBA9018038.1"/>
    <property type="molecule type" value="Genomic_DNA"/>
</dbReference>
<reference evidence="4 5" key="1">
    <citation type="submission" date="2020-08" db="EMBL/GenBank/DDBJ databases">
        <title>Genomic Encyclopedia of Type Strains, Phase IV (KMG-IV): sequencing the most valuable type-strain genomes for metagenomic binning, comparative biology and taxonomic classification.</title>
        <authorList>
            <person name="Goeker M."/>
        </authorList>
    </citation>
    <scope>NUCLEOTIDE SEQUENCE [LARGE SCALE GENOMIC DNA]</scope>
    <source>
        <strain evidence="4 5">DSM 17455</strain>
    </source>
</reference>
<dbReference type="InterPro" id="IPR039647">
    <property type="entry name" value="EF_hand_pair_protein_CML-like"/>
</dbReference>
<evidence type="ECO:0000313" key="5">
    <source>
        <dbReference type="Proteomes" id="UP000587524"/>
    </source>
</evidence>
<evidence type="ECO:0000256" key="1">
    <source>
        <dbReference type="ARBA" id="ARBA00022723"/>
    </source>
</evidence>
<dbReference type="PROSITE" id="PS50222">
    <property type="entry name" value="EF_HAND_2"/>
    <property type="match status" value="2"/>
</dbReference>
<dbReference type="Proteomes" id="UP000587524">
    <property type="component" value="Unassembled WGS sequence"/>
</dbReference>
<evidence type="ECO:0000259" key="3">
    <source>
        <dbReference type="PROSITE" id="PS50222"/>
    </source>
</evidence>
<evidence type="ECO:0000256" key="2">
    <source>
        <dbReference type="ARBA" id="ARBA00022737"/>
    </source>
</evidence>
<accession>A0ABR6BZ95</accession>
<name>A0ABR6BZ95_9HYPH</name>
<dbReference type="RefSeq" id="WP_210283690.1">
    <property type="nucleotide sequence ID" value="NZ_JACJHY010000001.1"/>
</dbReference>
<proteinExistence type="predicted"/>
<feature type="domain" description="EF-hand" evidence="3">
    <location>
        <begin position="123"/>
        <end position="149"/>
    </location>
</feature>
<dbReference type="InterPro" id="IPR002048">
    <property type="entry name" value="EF_hand_dom"/>
</dbReference>
<dbReference type="PANTHER" id="PTHR10891">
    <property type="entry name" value="EF-HAND CALCIUM-BINDING DOMAIN CONTAINING PROTEIN"/>
    <property type="match status" value="1"/>
</dbReference>
<dbReference type="InterPro" id="IPR011992">
    <property type="entry name" value="EF-hand-dom_pair"/>
</dbReference>
<organism evidence="4 5">
    <name type="scientific">Aminobacter ciceronei</name>
    <dbReference type="NCBI Taxonomy" id="150723"/>
    <lineage>
        <taxon>Bacteria</taxon>
        <taxon>Pseudomonadati</taxon>
        <taxon>Pseudomonadota</taxon>
        <taxon>Alphaproteobacteria</taxon>
        <taxon>Hyphomicrobiales</taxon>
        <taxon>Phyllobacteriaceae</taxon>
        <taxon>Aminobacter</taxon>
    </lineage>
</organism>
<protein>
    <recommendedName>
        <fullName evidence="3">EF-hand domain-containing protein</fullName>
    </recommendedName>
</protein>
<comment type="caution">
    <text evidence="4">The sequence shown here is derived from an EMBL/GenBank/DDBJ whole genome shotgun (WGS) entry which is preliminary data.</text>
</comment>
<dbReference type="Gene3D" id="1.10.238.10">
    <property type="entry name" value="EF-hand"/>
    <property type="match status" value="2"/>
</dbReference>
<dbReference type="SUPFAM" id="SSF47473">
    <property type="entry name" value="EF-hand"/>
    <property type="match status" value="1"/>
</dbReference>
<dbReference type="PROSITE" id="PS00018">
    <property type="entry name" value="EF_HAND_1"/>
    <property type="match status" value="3"/>
</dbReference>
<keyword evidence="5" id="KW-1185">Reference proteome</keyword>
<keyword evidence="2" id="KW-0677">Repeat</keyword>
<dbReference type="Pfam" id="PF13202">
    <property type="entry name" value="EF-hand_5"/>
    <property type="match status" value="4"/>
</dbReference>